<gene>
    <name evidence="1" type="ORF">SPELUC_LOCUS13834</name>
</gene>
<sequence>MSKETFNQRKNKFLSDGLETIALSLAGVADNLLSVSTALSAQNEEELQRGNFTTSLQEILNGRVKALKETGGSASKGKSSQGEKSKLPQTEEGADKQAPKRKRRNKRDGPAKPQNAFQFFCKKVYPVYKHEYPDEKYHGIVRIMGEQWRKMDDDAKKPYKDEFEEALSKWKSEFSNDQNKNEDQGIVNGEPDDDGIADEKSVSGDTNASDKDYKGSSKNGSDSSDDEKGTPSSITQKKNMEISSDSSDDDYDDGSHDELLSTEITRSPQSSNALSIHTDAQKRKALIDRDTLSKRIKSSLQNDPVTMSENANMESISIPRGKERKEKKYKDVTQPKPVKHSSTKAKVNDDGKADRKRSNSVDESVMDVDSTTPAKLIKKKK</sequence>
<evidence type="ECO:0000313" key="2">
    <source>
        <dbReference type="Proteomes" id="UP000789366"/>
    </source>
</evidence>
<dbReference type="Proteomes" id="UP000789366">
    <property type="component" value="Unassembled WGS sequence"/>
</dbReference>
<accession>A0ACA9Q920</accession>
<protein>
    <submittedName>
        <fullName evidence="1">6865_t:CDS:1</fullName>
    </submittedName>
</protein>
<evidence type="ECO:0000313" key="1">
    <source>
        <dbReference type="EMBL" id="CAG8741394.1"/>
    </source>
</evidence>
<organism evidence="1 2">
    <name type="scientific">Cetraspora pellucida</name>
    <dbReference type="NCBI Taxonomy" id="1433469"/>
    <lineage>
        <taxon>Eukaryota</taxon>
        <taxon>Fungi</taxon>
        <taxon>Fungi incertae sedis</taxon>
        <taxon>Mucoromycota</taxon>
        <taxon>Glomeromycotina</taxon>
        <taxon>Glomeromycetes</taxon>
        <taxon>Diversisporales</taxon>
        <taxon>Gigasporaceae</taxon>
        <taxon>Cetraspora</taxon>
    </lineage>
</organism>
<name>A0ACA9Q920_9GLOM</name>
<keyword evidence="2" id="KW-1185">Reference proteome</keyword>
<reference evidence="1" key="1">
    <citation type="submission" date="2021-06" db="EMBL/GenBank/DDBJ databases">
        <authorList>
            <person name="Kallberg Y."/>
            <person name="Tangrot J."/>
            <person name="Rosling A."/>
        </authorList>
    </citation>
    <scope>NUCLEOTIDE SEQUENCE</scope>
    <source>
        <strain evidence="1">28 12/20/2015</strain>
    </source>
</reference>
<dbReference type="EMBL" id="CAJVPW010038078">
    <property type="protein sequence ID" value="CAG8741394.1"/>
    <property type="molecule type" value="Genomic_DNA"/>
</dbReference>
<comment type="caution">
    <text evidence="1">The sequence shown here is derived from an EMBL/GenBank/DDBJ whole genome shotgun (WGS) entry which is preliminary data.</text>
</comment>
<feature type="non-terminal residue" evidence="1">
    <location>
        <position position="381"/>
    </location>
</feature>
<proteinExistence type="predicted"/>